<proteinExistence type="predicted"/>
<evidence type="ECO:0008006" key="8">
    <source>
        <dbReference type="Google" id="ProtNLM"/>
    </source>
</evidence>
<evidence type="ECO:0000256" key="5">
    <source>
        <dbReference type="ARBA" id="ARBA00023157"/>
    </source>
</evidence>
<comment type="subcellular location">
    <subcellularLocation>
        <location evidence="1">Secreted</location>
    </subcellularLocation>
</comment>
<dbReference type="Pfam" id="PF00090">
    <property type="entry name" value="TSP_1"/>
    <property type="match status" value="2"/>
</dbReference>
<protein>
    <recommendedName>
        <fullName evidence="8">SUEL-type lectin domain-containing protein</fullName>
    </recommendedName>
</protein>
<reference evidence="6 7" key="1">
    <citation type="journal article" date="2018" name="Sci. Rep.">
        <title>Comparative analysis of the Pocillopora damicornis genome highlights role of immune system in coral evolution.</title>
        <authorList>
            <person name="Cunning R."/>
            <person name="Bay R.A."/>
            <person name="Gillette P."/>
            <person name="Baker A.C."/>
            <person name="Traylor-Knowles N."/>
        </authorList>
    </citation>
    <scope>NUCLEOTIDE SEQUENCE [LARGE SCALE GENOMIC DNA]</scope>
    <source>
        <strain evidence="6">RSMAS</strain>
        <tissue evidence="6">Whole animal</tissue>
    </source>
</reference>
<organism evidence="6 7">
    <name type="scientific">Pocillopora damicornis</name>
    <name type="common">Cauliflower coral</name>
    <name type="synonym">Millepora damicornis</name>
    <dbReference type="NCBI Taxonomy" id="46731"/>
    <lineage>
        <taxon>Eukaryota</taxon>
        <taxon>Metazoa</taxon>
        <taxon>Cnidaria</taxon>
        <taxon>Anthozoa</taxon>
        <taxon>Hexacorallia</taxon>
        <taxon>Scleractinia</taxon>
        <taxon>Astrocoeniina</taxon>
        <taxon>Pocilloporidae</taxon>
        <taxon>Pocillopora</taxon>
    </lineage>
</organism>
<keyword evidence="2" id="KW-0964">Secreted</keyword>
<evidence type="ECO:0000256" key="1">
    <source>
        <dbReference type="ARBA" id="ARBA00004613"/>
    </source>
</evidence>
<dbReference type="PROSITE" id="PS50092">
    <property type="entry name" value="TSP1"/>
    <property type="match status" value="2"/>
</dbReference>
<gene>
    <name evidence="6" type="ORF">pdam_00020577</name>
</gene>
<keyword evidence="5" id="KW-1015">Disulfide bond</keyword>
<dbReference type="InterPro" id="IPR052065">
    <property type="entry name" value="Compl_asym_regulator"/>
</dbReference>
<keyword evidence="7" id="KW-1185">Reference proteome</keyword>
<dbReference type="Gene3D" id="2.20.100.10">
    <property type="entry name" value="Thrombospondin type-1 (TSP1) repeat"/>
    <property type="match status" value="2"/>
</dbReference>
<dbReference type="EMBL" id="RCHS01000156">
    <property type="protein sequence ID" value="RMX60393.1"/>
    <property type="molecule type" value="Genomic_DNA"/>
</dbReference>
<dbReference type="SUPFAM" id="SSF82895">
    <property type="entry name" value="TSP-1 type 1 repeat"/>
    <property type="match status" value="2"/>
</dbReference>
<dbReference type="PRINTS" id="PR01705">
    <property type="entry name" value="TSP1REPEAT"/>
</dbReference>
<keyword evidence="3" id="KW-0732">Signal</keyword>
<dbReference type="PANTHER" id="PTHR22906:SF43">
    <property type="entry name" value="PROPERDIN"/>
    <property type="match status" value="1"/>
</dbReference>
<dbReference type="FunFam" id="2.20.100.10:FF:000001">
    <property type="entry name" value="semaphorin-5A isoform X1"/>
    <property type="match status" value="1"/>
</dbReference>
<name>A0A3M6V364_POCDA</name>
<keyword evidence="4" id="KW-0677">Repeat</keyword>
<evidence type="ECO:0000256" key="2">
    <source>
        <dbReference type="ARBA" id="ARBA00022525"/>
    </source>
</evidence>
<dbReference type="InterPro" id="IPR036383">
    <property type="entry name" value="TSP1_rpt_sf"/>
</dbReference>
<dbReference type="FunFam" id="2.20.100.10:FF:000002">
    <property type="entry name" value="Unc-5 netrin receptor C"/>
    <property type="match status" value="1"/>
</dbReference>
<dbReference type="PANTHER" id="PTHR22906">
    <property type="entry name" value="PROPERDIN"/>
    <property type="match status" value="1"/>
</dbReference>
<evidence type="ECO:0000313" key="7">
    <source>
        <dbReference type="Proteomes" id="UP000275408"/>
    </source>
</evidence>
<dbReference type="AlphaFoldDB" id="A0A3M6V364"/>
<sequence>MKFIPPMTANQKAWITSNGSWSSWEPWERCSLTCGGGSQSRMRNCTNPPRDWGGERCHGPSRMNQSCNTNHCPVNGGWNGWSPWSICTKTVSGIQIRFRECSNPKPAYGGEHCNGSRALVRECNKISRCHEGNIQMVKSVRVNFNCIG</sequence>
<dbReference type="InterPro" id="IPR000884">
    <property type="entry name" value="TSP1_rpt"/>
</dbReference>
<accession>A0A3M6V364</accession>
<comment type="caution">
    <text evidence="6">The sequence shown here is derived from an EMBL/GenBank/DDBJ whole genome shotgun (WGS) entry which is preliminary data.</text>
</comment>
<dbReference type="SMART" id="SM00209">
    <property type="entry name" value="TSP1"/>
    <property type="match status" value="2"/>
</dbReference>
<dbReference type="Proteomes" id="UP000275408">
    <property type="component" value="Unassembled WGS sequence"/>
</dbReference>
<evidence type="ECO:0000256" key="4">
    <source>
        <dbReference type="ARBA" id="ARBA00022737"/>
    </source>
</evidence>
<evidence type="ECO:0000256" key="3">
    <source>
        <dbReference type="ARBA" id="ARBA00022729"/>
    </source>
</evidence>
<evidence type="ECO:0000313" key="6">
    <source>
        <dbReference type="EMBL" id="RMX60393.1"/>
    </source>
</evidence>